<organism evidence="2 3">
    <name type="scientific">Mesosutterella porci</name>
    <dbReference type="NCBI Taxonomy" id="2915351"/>
    <lineage>
        <taxon>Bacteria</taxon>
        <taxon>Pseudomonadati</taxon>
        <taxon>Pseudomonadota</taxon>
        <taxon>Betaproteobacteria</taxon>
        <taxon>Burkholderiales</taxon>
        <taxon>Sutterellaceae</taxon>
        <taxon>Mesosutterella</taxon>
    </lineage>
</organism>
<evidence type="ECO:0000259" key="1">
    <source>
        <dbReference type="Pfam" id="PF08768"/>
    </source>
</evidence>
<dbReference type="Gene3D" id="2.40.128.20">
    <property type="match status" value="1"/>
</dbReference>
<dbReference type="InterPro" id="IPR012674">
    <property type="entry name" value="Calycin"/>
</dbReference>
<dbReference type="SUPFAM" id="SSF50814">
    <property type="entry name" value="Lipocalins"/>
    <property type="match status" value="1"/>
</dbReference>
<evidence type="ECO:0000313" key="3">
    <source>
        <dbReference type="Proteomes" id="UP001297600"/>
    </source>
</evidence>
<name>A0ABS9MQG2_9BURK</name>
<reference evidence="2 3" key="1">
    <citation type="submission" date="2022-02" db="EMBL/GenBank/DDBJ databases">
        <title>Mesosutterella porci, a novel member of the family Sutterellaceae from pig feces.</title>
        <authorList>
            <person name="Wylensek D."/>
            <person name="Clavel T."/>
        </authorList>
    </citation>
    <scope>NUCLEOTIDE SEQUENCE [LARGE SCALE GENOMIC DNA]</scope>
    <source>
        <strain evidence="3">oilRF-744-wt-GAM-9</strain>
    </source>
</reference>
<keyword evidence="3" id="KW-1185">Reference proteome</keyword>
<proteinExistence type="predicted"/>
<dbReference type="Pfam" id="PF08768">
    <property type="entry name" value="THAP4_heme-bd"/>
    <property type="match status" value="1"/>
</dbReference>
<feature type="domain" description="THAP4-like heme-binding" evidence="1">
    <location>
        <begin position="17"/>
        <end position="190"/>
    </location>
</feature>
<sequence length="213" mass="23966">MENIFQEPDFDPDTRRNLGPLKHLAGVWEGKLGEDTHPEESGPVTEPYVERWEFEVIDPQTNGPQLFYGLRYHQHVTRPGELEAFHDQVGYLLWEPATKRLYMTASIPRGQTVLAVGTTEENALEWSVQAAKGDEVSGILSNPFLEKNFNTVGFSFKLTYNDDGTVSYEETTVLKVAGSDQAFLHTDRDTLRLVEAPVALNPSAIQAGKWSKR</sequence>
<dbReference type="InterPro" id="IPR014878">
    <property type="entry name" value="THAP4-like_heme-bd"/>
</dbReference>
<evidence type="ECO:0000313" key="2">
    <source>
        <dbReference type="EMBL" id="MCG5030864.1"/>
    </source>
</evidence>
<accession>A0ABS9MQG2</accession>
<dbReference type="RefSeq" id="WP_237978516.1">
    <property type="nucleotide sequence ID" value="NZ_JAKNCT010000005.1"/>
</dbReference>
<dbReference type="Proteomes" id="UP001297600">
    <property type="component" value="Unassembled WGS sequence"/>
</dbReference>
<protein>
    <submittedName>
        <fullName evidence="2">Heme-binding beta-barrel domain-containing protein</fullName>
    </submittedName>
</protein>
<comment type="caution">
    <text evidence="2">The sequence shown here is derived from an EMBL/GenBank/DDBJ whole genome shotgun (WGS) entry which is preliminary data.</text>
</comment>
<gene>
    <name evidence="2" type="ORF">MAF45_05320</name>
</gene>
<dbReference type="EMBL" id="JAKNCT010000005">
    <property type="protein sequence ID" value="MCG5030864.1"/>
    <property type="molecule type" value="Genomic_DNA"/>
</dbReference>